<organism evidence="1 2">
    <name type="scientific">Scortum barcoo</name>
    <name type="common">barcoo grunter</name>
    <dbReference type="NCBI Taxonomy" id="214431"/>
    <lineage>
        <taxon>Eukaryota</taxon>
        <taxon>Metazoa</taxon>
        <taxon>Chordata</taxon>
        <taxon>Craniata</taxon>
        <taxon>Vertebrata</taxon>
        <taxon>Euteleostomi</taxon>
        <taxon>Actinopterygii</taxon>
        <taxon>Neopterygii</taxon>
        <taxon>Teleostei</taxon>
        <taxon>Neoteleostei</taxon>
        <taxon>Acanthomorphata</taxon>
        <taxon>Eupercaria</taxon>
        <taxon>Centrarchiformes</taxon>
        <taxon>Terapontoidei</taxon>
        <taxon>Terapontidae</taxon>
        <taxon>Scortum</taxon>
    </lineage>
</organism>
<gene>
    <name evidence="1" type="ORF">L3Q82_014285</name>
</gene>
<evidence type="ECO:0000313" key="2">
    <source>
        <dbReference type="Proteomes" id="UP000831701"/>
    </source>
</evidence>
<protein>
    <submittedName>
        <fullName evidence="1">Uncharacterized protein</fullName>
    </submittedName>
</protein>
<proteinExistence type="predicted"/>
<sequence>MTGLKPARLRMILGENNTEKLTLPNGIPDSIDINAEFQRLVALPLEQTFLAQLDKYSDELIHIIQAKGGATCEKTANIMQTLDQVYISPMLTLTGYHNLNIM</sequence>
<evidence type="ECO:0000313" key="1">
    <source>
        <dbReference type="EMBL" id="KAI3359934.1"/>
    </source>
</evidence>
<reference evidence="1" key="1">
    <citation type="submission" date="2022-04" db="EMBL/GenBank/DDBJ databases">
        <title>Jade perch genome.</title>
        <authorList>
            <person name="Chao B."/>
        </authorList>
    </citation>
    <scope>NUCLEOTIDE SEQUENCE</scope>
    <source>
        <strain evidence="1">CB-2022</strain>
    </source>
</reference>
<dbReference type="EMBL" id="CM041547">
    <property type="protein sequence ID" value="KAI3359934.1"/>
    <property type="molecule type" value="Genomic_DNA"/>
</dbReference>
<accession>A0ACB8VWZ2</accession>
<keyword evidence="2" id="KW-1185">Reference proteome</keyword>
<comment type="caution">
    <text evidence="1">The sequence shown here is derived from an EMBL/GenBank/DDBJ whole genome shotgun (WGS) entry which is preliminary data.</text>
</comment>
<dbReference type="Proteomes" id="UP000831701">
    <property type="component" value="Chromosome 17"/>
</dbReference>
<name>A0ACB8VWZ2_9TELE</name>